<reference evidence="2 3" key="1">
    <citation type="journal article" date="2018" name="Syst. Appl. Microbiol.">
        <title>Pseudomonas silesiensis sp. nov. strain A3T isolated from a biological pesticide sewage treatment plant and analysis of the complete genome sequence.</title>
        <authorList>
            <person name="Kaminski M.A."/>
            <person name="Furmanczyk E.M."/>
            <person name="Sobczak A."/>
            <person name="Dziembowski A."/>
            <person name="Lipinski L."/>
        </authorList>
    </citation>
    <scope>NUCLEOTIDE SEQUENCE [LARGE SCALE GENOMIC DNA]</scope>
    <source>
        <strain evidence="2 3">A3</strain>
    </source>
</reference>
<evidence type="ECO:0008006" key="4">
    <source>
        <dbReference type="Google" id="ProtNLM"/>
    </source>
</evidence>
<gene>
    <name evidence="2" type="ORF">PMA3_13355</name>
</gene>
<dbReference type="Pfam" id="PF10976">
    <property type="entry name" value="DUF2790"/>
    <property type="match status" value="1"/>
</dbReference>
<evidence type="ECO:0000313" key="2">
    <source>
        <dbReference type="EMBL" id="ANJ56076.1"/>
    </source>
</evidence>
<evidence type="ECO:0000313" key="3">
    <source>
        <dbReference type="Proteomes" id="UP000078354"/>
    </source>
</evidence>
<accession>A0A191YTL9</accession>
<dbReference type="AlphaFoldDB" id="A0A191YTL9"/>
<dbReference type="RefSeq" id="WP_064677594.1">
    <property type="nucleotide sequence ID" value="NZ_CP014870.1"/>
</dbReference>
<organism evidence="2 3">
    <name type="scientific">Pseudomonas silesiensis</name>
    <dbReference type="NCBI Taxonomy" id="1853130"/>
    <lineage>
        <taxon>Bacteria</taxon>
        <taxon>Pseudomonadati</taxon>
        <taxon>Pseudomonadota</taxon>
        <taxon>Gammaproteobacteria</taxon>
        <taxon>Pseudomonadales</taxon>
        <taxon>Pseudomonadaceae</taxon>
        <taxon>Pseudomonas</taxon>
    </lineage>
</organism>
<keyword evidence="3" id="KW-1185">Reference proteome</keyword>
<feature type="chain" id="PRO_5008249908" description="DUF2790 domain-containing protein" evidence="1">
    <location>
        <begin position="24"/>
        <end position="90"/>
    </location>
</feature>
<evidence type="ECO:0000256" key="1">
    <source>
        <dbReference type="SAM" id="SignalP"/>
    </source>
</evidence>
<dbReference type="InterPro" id="IPR021245">
    <property type="entry name" value="DUF2790"/>
</dbReference>
<sequence length="90" mass="9693">MNTRTLLSTVALACTAFAGLAQAADTSSTQTQVPAYHYGMPLHIAKVISLTEPTTLYCEVITAEMKYIDTSGQPAQITYRKLSDACSMQS</sequence>
<dbReference type="KEGG" id="psil:PMA3_13355"/>
<feature type="signal peptide" evidence="1">
    <location>
        <begin position="1"/>
        <end position="23"/>
    </location>
</feature>
<name>A0A191YTL9_9PSED</name>
<dbReference type="Gene3D" id="2.30.140.50">
    <property type="entry name" value="Protein of unknown function DUF2790"/>
    <property type="match status" value="1"/>
</dbReference>
<protein>
    <recommendedName>
        <fullName evidence="4">DUF2790 domain-containing protein</fullName>
    </recommendedName>
</protein>
<dbReference type="OrthoDB" id="7017737at2"/>
<dbReference type="Proteomes" id="UP000078354">
    <property type="component" value="Chromosome"/>
</dbReference>
<dbReference type="EMBL" id="CP014870">
    <property type="protein sequence ID" value="ANJ56076.1"/>
    <property type="molecule type" value="Genomic_DNA"/>
</dbReference>
<keyword evidence="1" id="KW-0732">Signal</keyword>
<proteinExistence type="predicted"/>